<evidence type="ECO:0000313" key="10">
    <source>
        <dbReference type="Proteomes" id="UP000245946"/>
    </source>
</evidence>
<comment type="subcellular location">
    <subcellularLocation>
        <location evidence="8">Golgi apparatus membrane</location>
        <topology evidence="8">Multi-pass membrane protein</topology>
    </subcellularLocation>
    <subcellularLocation>
        <location evidence="1">Membrane</location>
        <topology evidence="1">Multi-pass membrane protein</topology>
    </subcellularLocation>
</comment>
<feature type="transmembrane region" description="Helical" evidence="8">
    <location>
        <begin position="59"/>
        <end position="82"/>
    </location>
</feature>
<evidence type="ECO:0000256" key="5">
    <source>
        <dbReference type="ARBA" id="ARBA00022989"/>
    </source>
</evidence>
<evidence type="ECO:0000256" key="4">
    <source>
        <dbReference type="ARBA" id="ARBA00022927"/>
    </source>
</evidence>
<dbReference type="PANTHER" id="PTHR23137">
    <property type="entry name" value="VESICLE TRANSPORT PROTEIN-RELATED"/>
    <property type="match status" value="1"/>
</dbReference>
<dbReference type="InterPro" id="IPR011691">
    <property type="entry name" value="Vesicle_transpt_SFT2"/>
</dbReference>
<sequence>MPSWLPGSNPAPGPGGIGGSGGTGAWMNMDSMRYAQGELTGENDAFKELGFELTRQQRIIGFCCCLAGGFALSIIGSVMLFIGLSGVFAVLYSVGIIASLVGTGFLVGFKRQLKGMFDPVRIGATIILFVAFILVWVFAFAVRIDVLALIMVIILYLAYIWYSLSYVPYARALVSNMFKKLF</sequence>
<evidence type="ECO:0000256" key="7">
    <source>
        <dbReference type="ARBA" id="ARBA00025800"/>
    </source>
</evidence>
<name>A0A316ZLX0_9BASI</name>
<feature type="transmembrane region" description="Helical" evidence="8">
    <location>
        <begin position="147"/>
        <end position="169"/>
    </location>
</feature>
<keyword evidence="3 8" id="KW-0812">Transmembrane</keyword>
<keyword evidence="10" id="KW-1185">Reference proteome</keyword>
<dbReference type="GO" id="GO:0016192">
    <property type="term" value="P:vesicle-mediated transport"/>
    <property type="evidence" value="ECO:0007669"/>
    <property type="project" value="InterPro"/>
</dbReference>
<dbReference type="InterPro" id="IPR007305">
    <property type="entry name" value="Vesicle_transpt_Got1/SFT2"/>
</dbReference>
<keyword evidence="2 8" id="KW-0813">Transport</keyword>
<protein>
    <recommendedName>
        <fullName evidence="8">Protein transport protein SFT2</fullName>
    </recommendedName>
</protein>
<dbReference type="RefSeq" id="XP_025601622.1">
    <property type="nucleotide sequence ID" value="XM_025741353.1"/>
</dbReference>
<dbReference type="GO" id="GO:0015031">
    <property type="term" value="P:protein transport"/>
    <property type="evidence" value="ECO:0007669"/>
    <property type="project" value="UniProtKB-KW"/>
</dbReference>
<gene>
    <name evidence="9" type="ORF">FA09DRAFT_327286</name>
</gene>
<dbReference type="Pfam" id="PF04178">
    <property type="entry name" value="Got1"/>
    <property type="match status" value="1"/>
</dbReference>
<evidence type="ECO:0000256" key="6">
    <source>
        <dbReference type="ARBA" id="ARBA00023136"/>
    </source>
</evidence>
<evidence type="ECO:0000313" key="9">
    <source>
        <dbReference type="EMBL" id="PWO01344.1"/>
    </source>
</evidence>
<dbReference type="AlphaFoldDB" id="A0A316ZLX0"/>
<keyword evidence="6 8" id="KW-0472">Membrane</keyword>
<dbReference type="GeneID" id="37268897"/>
<dbReference type="STRING" id="58919.A0A316ZLX0"/>
<evidence type="ECO:0000256" key="1">
    <source>
        <dbReference type="ARBA" id="ARBA00004141"/>
    </source>
</evidence>
<evidence type="ECO:0000256" key="8">
    <source>
        <dbReference type="RuleBase" id="RU363111"/>
    </source>
</evidence>
<evidence type="ECO:0000256" key="3">
    <source>
        <dbReference type="ARBA" id="ARBA00022692"/>
    </source>
</evidence>
<feature type="transmembrane region" description="Helical" evidence="8">
    <location>
        <begin position="120"/>
        <end position="141"/>
    </location>
</feature>
<evidence type="ECO:0000256" key="2">
    <source>
        <dbReference type="ARBA" id="ARBA00022448"/>
    </source>
</evidence>
<dbReference type="EMBL" id="KZ819283">
    <property type="protein sequence ID" value="PWO01344.1"/>
    <property type="molecule type" value="Genomic_DNA"/>
</dbReference>
<dbReference type="GO" id="GO:0000139">
    <property type="term" value="C:Golgi membrane"/>
    <property type="evidence" value="ECO:0007669"/>
    <property type="project" value="UniProtKB-SubCell"/>
</dbReference>
<feature type="transmembrane region" description="Helical" evidence="8">
    <location>
        <begin position="88"/>
        <end position="108"/>
    </location>
</feature>
<organism evidence="9 10">
    <name type="scientific">Tilletiopsis washingtonensis</name>
    <dbReference type="NCBI Taxonomy" id="58919"/>
    <lineage>
        <taxon>Eukaryota</taxon>
        <taxon>Fungi</taxon>
        <taxon>Dikarya</taxon>
        <taxon>Basidiomycota</taxon>
        <taxon>Ustilaginomycotina</taxon>
        <taxon>Exobasidiomycetes</taxon>
        <taxon>Entylomatales</taxon>
        <taxon>Entylomatales incertae sedis</taxon>
        <taxon>Tilletiopsis</taxon>
    </lineage>
</organism>
<comment type="function">
    <text evidence="8">Nonessential protein required for the fusion of transport vesicles derived from the endocytic pathway with the Golgi complex.</text>
</comment>
<keyword evidence="5 8" id="KW-1133">Transmembrane helix</keyword>
<dbReference type="OrthoDB" id="73614at2759"/>
<dbReference type="Proteomes" id="UP000245946">
    <property type="component" value="Unassembled WGS sequence"/>
</dbReference>
<comment type="similarity">
    <text evidence="7 8">Belongs to the SFT2 family.</text>
</comment>
<reference evidence="9 10" key="1">
    <citation type="journal article" date="2018" name="Mol. Biol. Evol.">
        <title>Broad Genomic Sampling Reveals a Smut Pathogenic Ancestry of the Fungal Clade Ustilaginomycotina.</title>
        <authorList>
            <person name="Kijpornyongpan T."/>
            <person name="Mondo S.J."/>
            <person name="Barry K."/>
            <person name="Sandor L."/>
            <person name="Lee J."/>
            <person name="Lipzen A."/>
            <person name="Pangilinan J."/>
            <person name="LaButti K."/>
            <person name="Hainaut M."/>
            <person name="Henrissat B."/>
            <person name="Grigoriev I.V."/>
            <person name="Spatafora J.W."/>
            <person name="Aime M.C."/>
        </authorList>
    </citation>
    <scope>NUCLEOTIDE SEQUENCE [LARGE SCALE GENOMIC DNA]</scope>
    <source>
        <strain evidence="9 10">MCA 4186</strain>
    </source>
</reference>
<proteinExistence type="inferred from homology"/>
<keyword evidence="8" id="KW-0333">Golgi apparatus</keyword>
<keyword evidence="4 8" id="KW-0653">Protein transport</keyword>
<accession>A0A316ZLX0</accession>
<dbReference type="PANTHER" id="PTHR23137:SF6">
    <property type="entry name" value="VESICLE TRANSPORT PROTEIN"/>
    <property type="match status" value="1"/>
</dbReference>